<dbReference type="CDD" id="cd04301">
    <property type="entry name" value="NAT_SF"/>
    <property type="match status" value="1"/>
</dbReference>
<comment type="catalytic activity">
    <reaction evidence="5 6">
        <text>N-terminal L-alanyl-[ribosomal protein bS18] + acetyl-CoA = N-terminal N(alpha)-acetyl-L-alanyl-[ribosomal protein bS18] + CoA + H(+)</text>
        <dbReference type="Rhea" id="RHEA:43756"/>
        <dbReference type="Rhea" id="RHEA-COMP:10676"/>
        <dbReference type="Rhea" id="RHEA-COMP:10677"/>
        <dbReference type="ChEBI" id="CHEBI:15378"/>
        <dbReference type="ChEBI" id="CHEBI:57287"/>
        <dbReference type="ChEBI" id="CHEBI:57288"/>
        <dbReference type="ChEBI" id="CHEBI:64718"/>
        <dbReference type="ChEBI" id="CHEBI:83683"/>
        <dbReference type="EC" id="2.3.1.266"/>
    </reaction>
</comment>
<evidence type="ECO:0000313" key="8">
    <source>
        <dbReference type="EMBL" id="GHG68705.1"/>
    </source>
</evidence>
<dbReference type="PANTHER" id="PTHR43420:SF51">
    <property type="entry name" value="PEPTIDYL-LYSINE N-ACETYLTRANSFERASE YIAC"/>
    <property type="match status" value="1"/>
</dbReference>
<feature type="domain" description="N-acetyltransferase" evidence="7">
    <location>
        <begin position="2"/>
        <end position="147"/>
    </location>
</feature>
<dbReference type="PROSITE" id="PS51186">
    <property type="entry name" value="GNAT"/>
    <property type="match status" value="1"/>
</dbReference>
<evidence type="ECO:0000256" key="1">
    <source>
        <dbReference type="ARBA" id="ARBA00005395"/>
    </source>
</evidence>
<evidence type="ECO:0000256" key="4">
    <source>
        <dbReference type="ARBA" id="ARBA00023315"/>
    </source>
</evidence>
<evidence type="ECO:0000256" key="6">
    <source>
        <dbReference type="RuleBase" id="RU363094"/>
    </source>
</evidence>
<dbReference type="InterPro" id="IPR016181">
    <property type="entry name" value="Acyl_CoA_acyltransferase"/>
</dbReference>
<dbReference type="InterPro" id="IPR043690">
    <property type="entry name" value="RimI"/>
</dbReference>
<gene>
    <name evidence="8" type="primary">b4373</name>
    <name evidence="5" type="synonym">rimI</name>
    <name evidence="8" type="ORF">GCM10010919_17920</name>
</gene>
<dbReference type="NCBIfam" id="TIGR01575">
    <property type="entry name" value="rimI"/>
    <property type="match status" value="1"/>
</dbReference>
<dbReference type="SUPFAM" id="SSF55729">
    <property type="entry name" value="Acyl-CoA N-acyltransferases (Nat)"/>
    <property type="match status" value="1"/>
</dbReference>
<reference evidence="9" key="1">
    <citation type="journal article" date="2019" name="Int. J. Syst. Evol. Microbiol.">
        <title>The Global Catalogue of Microorganisms (GCM) 10K type strain sequencing project: providing services to taxonomists for standard genome sequencing and annotation.</title>
        <authorList>
            <consortium name="The Broad Institute Genomics Platform"/>
            <consortium name="The Broad Institute Genome Sequencing Center for Infectious Disease"/>
            <person name="Wu L."/>
            <person name="Ma J."/>
        </authorList>
    </citation>
    <scope>NUCLEOTIDE SEQUENCE [LARGE SCALE GENOMIC DNA]</scope>
    <source>
        <strain evidence="9">CGMCC 1.7003</strain>
    </source>
</reference>
<comment type="function">
    <text evidence="5 6">Acetylates the N-terminal alanine of ribosomal protein bS18.</text>
</comment>
<evidence type="ECO:0000256" key="3">
    <source>
        <dbReference type="ARBA" id="ARBA00022679"/>
    </source>
</evidence>
<keyword evidence="2 5" id="KW-0963">Cytoplasm</keyword>
<dbReference type="InterPro" id="IPR006464">
    <property type="entry name" value="AcTrfase_RimI/Ard1"/>
</dbReference>
<dbReference type="PANTHER" id="PTHR43420">
    <property type="entry name" value="ACETYLTRANSFERASE"/>
    <property type="match status" value="1"/>
</dbReference>
<evidence type="ECO:0000259" key="7">
    <source>
        <dbReference type="PROSITE" id="PS51186"/>
    </source>
</evidence>
<keyword evidence="3 5" id="KW-0808">Transferase</keyword>
<keyword evidence="4 5" id="KW-0012">Acyltransferase</keyword>
<feature type="active site" description="Proton acceptor" evidence="5">
    <location>
        <position position="103"/>
    </location>
</feature>
<dbReference type="Pfam" id="PF00583">
    <property type="entry name" value="Acetyltransf_1"/>
    <property type="match status" value="1"/>
</dbReference>
<dbReference type="Proteomes" id="UP000659697">
    <property type="component" value="Unassembled WGS sequence"/>
</dbReference>
<accession>A0ABQ3KXL6</accession>
<dbReference type="EC" id="2.3.1.266" evidence="5 6"/>
<protein>
    <recommendedName>
        <fullName evidence="5 6">[Ribosomal protein bS18]-alanine N-acetyltransferase</fullName>
        <ecNumber evidence="5 6">2.3.1.266</ecNumber>
    </recommendedName>
</protein>
<dbReference type="EMBL" id="BNAO01000004">
    <property type="protein sequence ID" value="GHG68705.1"/>
    <property type="molecule type" value="Genomic_DNA"/>
</dbReference>
<evidence type="ECO:0000313" key="9">
    <source>
        <dbReference type="Proteomes" id="UP000659697"/>
    </source>
</evidence>
<keyword evidence="9" id="KW-1185">Reference proteome</keyword>
<comment type="similarity">
    <text evidence="1 5 6">Belongs to the acetyltransferase family. RimI subfamily.</text>
</comment>
<name>A0ABQ3KXL6_9ALTE</name>
<sequence length="148" mass="16696">MISFRPLVPAEITSLAAIEQAANPYPWTEGVFRSCFGSQYFNYALLLDDVLQGFYFGQFLGVESQLFNICVAPQAQGKGFGKMLLTHFVEQSQLRNALDAWLEVRVTNQKAIQLYEKLGFIETGRRANYYTSPQGREDAILMCLPLAL</sequence>
<evidence type="ECO:0000256" key="5">
    <source>
        <dbReference type="HAMAP-Rule" id="MF_02210"/>
    </source>
</evidence>
<organism evidence="8 9">
    <name type="scientific">Alishewanella longhuensis</name>
    <dbReference type="NCBI Taxonomy" id="1091037"/>
    <lineage>
        <taxon>Bacteria</taxon>
        <taxon>Pseudomonadati</taxon>
        <taxon>Pseudomonadota</taxon>
        <taxon>Gammaproteobacteria</taxon>
        <taxon>Alteromonadales</taxon>
        <taxon>Alteromonadaceae</taxon>
        <taxon>Alishewanella</taxon>
    </lineage>
</organism>
<dbReference type="Gene3D" id="3.40.630.30">
    <property type="match status" value="1"/>
</dbReference>
<feature type="binding site" evidence="5">
    <location>
        <position position="108"/>
    </location>
    <ligand>
        <name>acetyl-CoA</name>
        <dbReference type="ChEBI" id="CHEBI:57288"/>
    </ligand>
</feature>
<dbReference type="InterPro" id="IPR050680">
    <property type="entry name" value="YpeA/RimI_acetyltransf"/>
</dbReference>
<proteinExistence type="inferred from homology"/>
<feature type="active site" description="Proton donor" evidence="5">
    <location>
        <position position="115"/>
    </location>
</feature>
<dbReference type="RefSeq" id="WP_189432445.1">
    <property type="nucleotide sequence ID" value="NZ_BNAO01000004.1"/>
</dbReference>
<comment type="caution">
    <text evidence="8">The sequence shown here is derived from an EMBL/GenBank/DDBJ whole genome shotgun (WGS) entry which is preliminary data.</text>
</comment>
<comment type="subcellular location">
    <subcellularLocation>
        <location evidence="5 6">Cytoplasm</location>
    </subcellularLocation>
</comment>
<evidence type="ECO:0000256" key="2">
    <source>
        <dbReference type="ARBA" id="ARBA00022490"/>
    </source>
</evidence>
<dbReference type="InterPro" id="IPR000182">
    <property type="entry name" value="GNAT_dom"/>
</dbReference>
<comment type="caution">
    <text evidence="5">Lacks conserved residue(s) required for the propagation of feature annotation.</text>
</comment>
<dbReference type="HAMAP" id="MF_02210">
    <property type="entry name" value="RimI"/>
    <property type="match status" value="1"/>
</dbReference>